<dbReference type="InterPro" id="IPR011128">
    <property type="entry name" value="G3P_DH_NAD-dep_N"/>
</dbReference>
<dbReference type="NCBIfam" id="NF011211">
    <property type="entry name" value="PRK14618.1"/>
    <property type="match status" value="1"/>
</dbReference>
<dbReference type="GO" id="GO:0051287">
    <property type="term" value="F:NAD binding"/>
    <property type="evidence" value="ECO:0007669"/>
    <property type="project" value="InterPro"/>
</dbReference>
<dbReference type="GO" id="GO:0141153">
    <property type="term" value="F:glycerol-3-phosphate dehydrogenase (NADP+) activity"/>
    <property type="evidence" value="ECO:0007669"/>
    <property type="project" value="RHEA"/>
</dbReference>
<dbReference type="Pfam" id="PF01210">
    <property type="entry name" value="NAD_Gly3P_dh_N"/>
    <property type="match status" value="1"/>
</dbReference>
<feature type="domain" description="Glycerol-3-phosphate dehydrogenase NAD-dependent C-terminal" evidence="19">
    <location>
        <begin position="173"/>
        <end position="311"/>
    </location>
</feature>
<dbReference type="FunFam" id="3.40.50.720:FF:000019">
    <property type="entry name" value="Glycerol-3-phosphate dehydrogenase [NAD(P)+]"/>
    <property type="match status" value="1"/>
</dbReference>
<keyword evidence="8 13" id="KW-1208">Phospholipid metabolism</keyword>
<feature type="binding site" evidence="15">
    <location>
        <position position="101"/>
    </location>
    <ligand>
        <name>substrate</name>
    </ligand>
</feature>
<dbReference type="PROSITE" id="PS00957">
    <property type="entry name" value="NAD_G3PDH"/>
    <property type="match status" value="1"/>
</dbReference>
<dbReference type="RefSeq" id="WP_060384129.1">
    <property type="nucleotide sequence ID" value="NZ_CP014141.1"/>
</dbReference>
<comment type="similarity">
    <text evidence="1 13 17">Belongs to the NAD-dependent glycerol-3-phosphate dehydrogenase family.</text>
</comment>
<evidence type="ECO:0000256" key="7">
    <source>
        <dbReference type="ARBA" id="ARBA00023209"/>
    </source>
</evidence>
<feature type="binding site" evidence="16">
    <location>
        <begin position="7"/>
        <end position="12"/>
    </location>
    <ligand>
        <name>NAD(+)</name>
        <dbReference type="ChEBI" id="CHEBI:57540"/>
    </ligand>
</feature>
<feature type="binding site" evidence="13">
    <location>
        <position position="248"/>
    </location>
    <ligand>
        <name>sn-glycerol 3-phosphate</name>
        <dbReference type="ChEBI" id="CHEBI:57597"/>
    </ligand>
</feature>
<dbReference type="GO" id="GO:0005975">
    <property type="term" value="P:carbohydrate metabolic process"/>
    <property type="evidence" value="ECO:0007669"/>
    <property type="project" value="InterPro"/>
</dbReference>
<feature type="binding site" evidence="13">
    <location>
        <position position="272"/>
    </location>
    <ligand>
        <name>NADPH</name>
        <dbReference type="ChEBI" id="CHEBI:57783"/>
    </ligand>
</feature>
<dbReference type="NCBIfam" id="NF000940">
    <property type="entry name" value="PRK00094.1-2"/>
    <property type="match status" value="1"/>
</dbReference>
<dbReference type="PANTHER" id="PTHR11728">
    <property type="entry name" value="GLYCEROL-3-PHOSPHATE DEHYDROGENASE"/>
    <property type="match status" value="1"/>
</dbReference>
<dbReference type="FunFam" id="1.10.1040.10:FF:000001">
    <property type="entry name" value="Glycerol-3-phosphate dehydrogenase [NAD(P)+]"/>
    <property type="match status" value="1"/>
</dbReference>
<dbReference type="GO" id="GO:0008654">
    <property type="term" value="P:phospholipid biosynthetic process"/>
    <property type="evidence" value="ECO:0007669"/>
    <property type="project" value="UniProtKB-KW"/>
</dbReference>
<comment type="catalytic activity">
    <reaction evidence="13">
        <text>sn-glycerol 3-phosphate + NAD(+) = dihydroxyacetone phosphate + NADH + H(+)</text>
        <dbReference type="Rhea" id="RHEA:11092"/>
        <dbReference type="ChEBI" id="CHEBI:15378"/>
        <dbReference type="ChEBI" id="CHEBI:57540"/>
        <dbReference type="ChEBI" id="CHEBI:57597"/>
        <dbReference type="ChEBI" id="CHEBI:57642"/>
        <dbReference type="ChEBI" id="CHEBI:57945"/>
        <dbReference type="EC" id="1.1.1.94"/>
    </reaction>
</comment>
<accession>A0A0X8D869</accession>
<evidence type="ECO:0000256" key="2">
    <source>
        <dbReference type="ARBA" id="ARBA00022516"/>
    </source>
</evidence>
<evidence type="ECO:0000256" key="1">
    <source>
        <dbReference type="ARBA" id="ARBA00011009"/>
    </source>
</evidence>
<feature type="binding site" evidence="13">
    <location>
        <position position="247"/>
    </location>
    <ligand>
        <name>sn-glycerol 3-phosphate</name>
        <dbReference type="ChEBI" id="CHEBI:57597"/>
    </ligand>
</feature>
<feature type="binding site" evidence="13">
    <location>
        <position position="237"/>
    </location>
    <ligand>
        <name>sn-glycerol 3-phosphate</name>
        <dbReference type="ChEBI" id="CHEBI:57597"/>
    </ligand>
</feature>
<feature type="active site" description="Proton acceptor" evidence="13 14">
    <location>
        <position position="184"/>
    </location>
</feature>
<comment type="subcellular location">
    <subcellularLocation>
        <location evidence="13">Cytoplasm</location>
    </subcellularLocation>
</comment>
<evidence type="ECO:0000256" key="14">
    <source>
        <dbReference type="PIRSR" id="PIRSR000114-1"/>
    </source>
</evidence>
<keyword evidence="2 13" id="KW-0444">Lipid biosynthesis</keyword>
<keyword evidence="6 13" id="KW-0443">Lipid metabolism</keyword>
<dbReference type="KEGG" id="tpar:AV541_02065"/>
<feature type="binding site" evidence="15">
    <location>
        <begin position="248"/>
        <end position="249"/>
    </location>
    <ligand>
        <name>substrate</name>
    </ligand>
</feature>
<evidence type="ECO:0000259" key="19">
    <source>
        <dbReference type="Pfam" id="PF07479"/>
    </source>
</evidence>
<comment type="pathway">
    <text evidence="13">Membrane lipid metabolism; glycerophospholipid metabolism.</text>
</comment>
<feature type="binding site" evidence="13">
    <location>
        <position position="31"/>
    </location>
    <ligand>
        <name>NADPH</name>
        <dbReference type="ChEBI" id="CHEBI:57783"/>
    </ligand>
</feature>
<comment type="function">
    <text evidence="13">Catalyzes the reduction of the glycolytic intermediate dihydroxyacetone phosphate (DHAP) to sn-glycerol 3-phosphate (G3P), the key precursor for phospholipid synthesis.</text>
</comment>
<dbReference type="Gene3D" id="3.40.50.720">
    <property type="entry name" value="NAD(P)-binding Rossmann-like Domain"/>
    <property type="match status" value="1"/>
</dbReference>
<dbReference type="PIRSF" id="PIRSF000114">
    <property type="entry name" value="Glycerol-3-P_dh"/>
    <property type="match status" value="1"/>
</dbReference>
<gene>
    <name evidence="13" type="primary">gpsA</name>
    <name evidence="20" type="ORF">AV541_02065</name>
</gene>
<sequence>MRVAVLGAGAWGTALAVLLASKGVPTRLWARRKAQAEALKAMRENRDYLPGVALPAYLYPTHDPEEALEGAELAVVAVPSKALRETLAGLPLAPWYVSATKGLFYGEEGVRTPAEVVEALTQRPVVALSGPNHAEEVARFLPTASVAAGPEDLARRVQALFSGPTFRVYTSRDRRGVELGGAVKNVLALAAGMVDGLRLGDNAKAALLTRGLREMVRFGTALGGEEATFYGLAGLGDLLATAYSLHSRNRMAGESLVRGVDREALEARGVVEGLYAVKAMVAWGKAQGVELPVAEAVHRVAHEGLDPLAALKALMAREPKEE</sequence>
<dbReference type="GO" id="GO:0005829">
    <property type="term" value="C:cytosol"/>
    <property type="evidence" value="ECO:0007669"/>
    <property type="project" value="TreeGrafter"/>
</dbReference>
<evidence type="ECO:0000256" key="3">
    <source>
        <dbReference type="ARBA" id="ARBA00022857"/>
    </source>
</evidence>
<evidence type="ECO:0000256" key="4">
    <source>
        <dbReference type="ARBA" id="ARBA00023002"/>
    </source>
</evidence>
<feature type="binding site" evidence="13">
    <location>
        <position position="48"/>
    </location>
    <ligand>
        <name>NADPH</name>
        <dbReference type="ChEBI" id="CHEBI:57783"/>
    </ligand>
</feature>
<dbReference type="EC" id="1.1.1.94" evidence="10 13"/>
<keyword evidence="13" id="KW-0963">Cytoplasm</keyword>
<dbReference type="UniPathway" id="UPA00940"/>
<feature type="binding site" evidence="13">
    <location>
        <position position="101"/>
    </location>
    <ligand>
        <name>NADPH</name>
        <dbReference type="ChEBI" id="CHEBI:57783"/>
    </ligand>
</feature>
<feature type="binding site" evidence="13">
    <location>
        <position position="249"/>
    </location>
    <ligand>
        <name>sn-glycerol 3-phosphate</name>
        <dbReference type="ChEBI" id="CHEBI:57597"/>
    </ligand>
</feature>
<feature type="binding site" evidence="16">
    <location>
        <position position="134"/>
    </location>
    <ligand>
        <name>NAD(+)</name>
        <dbReference type="ChEBI" id="CHEBI:57540"/>
    </ligand>
</feature>
<feature type="binding site" evidence="13">
    <location>
        <position position="101"/>
    </location>
    <ligand>
        <name>sn-glycerol 3-phosphate</name>
        <dbReference type="ChEBI" id="CHEBI:57597"/>
    </ligand>
</feature>
<feature type="binding site" evidence="13">
    <location>
        <position position="134"/>
    </location>
    <ligand>
        <name>NADPH</name>
        <dbReference type="ChEBI" id="CHEBI:57783"/>
    </ligand>
</feature>
<keyword evidence="5 13" id="KW-0520">NAD</keyword>
<dbReference type="NCBIfam" id="NF000942">
    <property type="entry name" value="PRK00094.1-4"/>
    <property type="match status" value="1"/>
</dbReference>
<dbReference type="GO" id="GO:0046168">
    <property type="term" value="P:glycerol-3-phosphate catabolic process"/>
    <property type="evidence" value="ECO:0007669"/>
    <property type="project" value="InterPro"/>
</dbReference>
<dbReference type="InterPro" id="IPR036291">
    <property type="entry name" value="NAD(P)-bd_dom_sf"/>
</dbReference>
<dbReference type="HAMAP" id="MF_00394">
    <property type="entry name" value="NAD_Glyc3P_dehydrog"/>
    <property type="match status" value="1"/>
</dbReference>
<comment type="caution">
    <text evidence="13">Lacks conserved residue(s) required for the propagation of feature annotation.</text>
</comment>
<evidence type="ECO:0000256" key="10">
    <source>
        <dbReference type="ARBA" id="ARBA00066687"/>
    </source>
</evidence>
<evidence type="ECO:0000256" key="12">
    <source>
        <dbReference type="ARBA" id="ARBA00080511"/>
    </source>
</evidence>
<evidence type="ECO:0000313" key="20">
    <source>
        <dbReference type="EMBL" id="AMA75105.1"/>
    </source>
</evidence>
<evidence type="ECO:0000256" key="11">
    <source>
        <dbReference type="ARBA" id="ARBA00069372"/>
    </source>
</evidence>
<dbReference type="AlphaFoldDB" id="A0A0X8D869"/>
<evidence type="ECO:0000256" key="9">
    <source>
        <dbReference type="ARBA" id="ARBA00052716"/>
    </source>
</evidence>
<dbReference type="Pfam" id="PF07479">
    <property type="entry name" value="NAD_Gly3P_dh_C"/>
    <property type="match status" value="1"/>
</dbReference>
<evidence type="ECO:0000259" key="18">
    <source>
        <dbReference type="Pfam" id="PF01210"/>
    </source>
</evidence>
<evidence type="ECO:0000256" key="5">
    <source>
        <dbReference type="ARBA" id="ARBA00023027"/>
    </source>
</evidence>
<reference evidence="20 21" key="1">
    <citation type="submission" date="2016-01" db="EMBL/GenBank/DDBJ databases">
        <title>Genome sequence of Thermus parvatiensis, a thermophile isolated from a hot water spring.</title>
        <authorList>
            <person name="Tripathi C."/>
            <person name="Lal R."/>
        </authorList>
    </citation>
    <scope>NUCLEOTIDE SEQUENCE [LARGE SCALE GENOMIC DNA]</scope>
    <source>
        <strain evidence="20 21">RL</strain>
    </source>
</reference>
<dbReference type="PANTHER" id="PTHR11728:SF1">
    <property type="entry name" value="GLYCEROL-3-PHOSPHATE DEHYDROGENASE [NAD(+)] 2, CHLOROPLASTIC"/>
    <property type="match status" value="1"/>
</dbReference>
<feature type="binding site" evidence="13">
    <location>
        <position position="32"/>
    </location>
    <ligand>
        <name>NADPH</name>
        <dbReference type="ChEBI" id="CHEBI:57783"/>
    </ligand>
</feature>
<dbReference type="InterPro" id="IPR006168">
    <property type="entry name" value="G3P_DH_NAD-dep"/>
</dbReference>
<dbReference type="InterPro" id="IPR006109">
    <property type="entry name" value="G3P_DH_NAD-dep_C"/>
</dbReference>
<evidence type="ECO:0000256" key="17">
    <source>
        <dbReference type="RuleBase" id="RU000437"/>
    </source>
</evidence>
<proteinExistence type="inferred from homology"/>
<feature type="binding site" evidence="13">
    <location>
        <position position="184"/>
    </location>
    <ligand>
        <name>sn-glycerol 3-phosphate</name>
        <dbReference type="ChEBI" id="CHEBI:57597"/>
    </ligand>
</feature>
<feature type="domain" description="Glycerol-3-phosphate dehydrogenase NAD-dependent N-terminal" evidence="18">
    <location>
        <begin position="3"/>
        <end position="149"/>
    </location>
</feature>
<organism evidence="20 21">
    <name type="scientific">Thermus parvatiensis</name>
    <dbReference type="NCBI Taxonomy" id="456163"/>
    <lineage>
        <taxon>Bacteria</taxon>
        <taxon>Thermotogati</taxon>
        <taxon>Deinococcota</taxon>
        <taxon>Deinococci</taxon>
        <taxon>Thermales</taxon>
        <taxon>Thermaceae</taxon>
        <taxon>Thermus</taxon>
    </lineage>
</organism>
<dbReference type="PRINTS" id="PR00077">
    <property type="entry name" value="GPDHDRGNASE"/>
</dbReference>
<comment type="catalytic activity">
    <reaction evidence="9">
        <text>sn-glycerol 3-phosphate + NADP(+) = dihydroxyacetone phosphate + NADPH + H(+)</text>
        <dbReference type="Rhea" id="RHEA:11096"/>
        <dbReference type="ChEBI" id="CHEBI:15378"/>
        <dbReference type="ChEBI" id="CHEBI:57597"/>
        <dbReference type="ChEBI" id="CHEBI:57642"/>
        <dbReference type="ChEBI" id="CHEBI:57783"/>
        <dbReference type="ChEBI" id="CHEBI:58349"/>
        <dbReference type="EC" id="1.1.1.94"/>
    </reaction>
    <physiologicalReaction direction="right-to-left" evidence="9">
        <dbReference type="Rhea" id="RHEA:11098"/>
    </physiologicalReaction>
</comment>
<dbReference type="SUPFAM" id="SSF48179">
    <property type="entry name" value="6-phosphogluconate dehydrogenase C-terminal domain-like"/>
    <property type="match status" value="1"/>
</dbReference>
<dbReference type="Proteomes" id="UP000061630">
    <property type="component" value="Chromosome"/>
</dbReference>
<evidence type="ECO:0000256" key="15">
    <source>
        <dbReference type="PIRSR" id="PIRSR000114-2"/>
    </source>
</evidence>
<keyword evidence="7 13" id="KW-0594">Phospholipid biosynthesis</keyword>
<dbReference type="SUPFAM" id="SSF51735">
    <property type="entry name" value="NAD(P)-binding Rossmann-fold domains"/>
    <property type="match status" value="1"/>
</dbReference>
<dbReference type="GO" id="GO:0006650">
    <property type="term" value="P:glycerophospholipid metabolic process"/>
    <property type="evidence" value="ECO:0007669"/>
    <property type="project" value="UniProtKB-UniRule"/>
</dbReference>
<dbReference type="Gene3D" id="1.10.1040.10">
    <property type="entry name" value="N-(1-d-carboxylethyl)-l-norvaline Dehydrogenase, domain 2"/>
    <property type="match status" value="1"/>
</dbReference>
<feature type="binding site" evidence="13">
    <location>
        <position position="270"/>
    </location>
    <ligand>
        <name>NADPH</name>
        <dbReference type="ChEBI" id="CHEBI:57783"/>
    </ligand>
</feature>
<dbReference type="EMBL" id="CP014141">
    <property type="protein sequence ID" value="AMA75105.1"/>
    <property type="molecule type" value="Genomic_DNA"/>
</dbReference>
<evidence type="ECO:0000256" key="8">
    <source>
        <dbReference type="ARBA" id="ARBA00023264"/>
    </source>
</evidence>
<dbReference type="GO" id="GO:0046167">
    <property type="term" value="P:glycerol-3-phosphate biosynthetic process"/>
    <property type="evidence" value="ECO:0007669"/>
    <property type="project" value="UniProtKB-UniRule"/>
</dbReference>
<keyword evidence="13" id="KW-0547">Nucleotide-binding</keyword>
<feature type="binding site" evidence="13">
    <location>
        <position position="11"/>
    </location>
    <ligand>
        <name>NADPH</name>
        <dbReference type="ChEBI" id="CHEBI:57783"/>
    </ligand>
</feature>
<protein>
    <recommendedName>
        <fullName evidence="11 13">Glycerol-3-phosphate dehydrogenase [NAD(P)+]</fullName>
        <ecNumber evidence="10 13">1.1.1.94</ecNumber>
    </recommendedName>
    <alternativeName>
        <fullName evidence="13">NAD(P)(+)-dependent glycerol-3-phosphate dehydrogenase</fullName>
    </alternativeName>
    <alternativeName>
        <fullName evidence="12 13">NAD(P)H-dependent dihydroxyacetone-phosphate reductase</fullName>
    </alternativeName>
</protein>
<feature type="binding site" evidence="13">
    <location>
        <position position="130"/>
    </location>
    <ligand>
        <name>sn-glycerol 3-phosphate</name>
        <dbReference type="ChEBI" id="CHEBI:57597"/>
    </ligand>
</feature>
<keyword evidence="4 13" id="KW-0560">Oxidoreductase</keyword>
<name>A0A0X8D869_9DEIN</name>
<dbReference type="GO" id="GO:0141152">
    <property type="term" value="F:glycerol-3-phosphate dehydrogenase (NAD+) activity"/>
    <property type="evidence" value="ECO:0007669"/>
    <property type="project" value="RHEA"/>
</dbReference>
<dbReference type="InterPro" id="IPR008927">
    <property type="entry name" value="6-PGluconate_DH-like_C_sf"/>
</dbReference>
<evidence type="ECO:0000256" key="6">
    <source>
        <dbReference type="ARBA" id="ARBA00023098"/>
    </source>
</evidence>
<evidence type="ECO:0000256" key="16">
    <source>
        <dbReference type="PIRSR" id="PIRSR000114-3"/>
    </source>
</evidence>
<feature type="binding site" evidence="13">
    <location>
        <position position="248"/>
    </location>
    <ligand>
        <name>NADPH</name>
        <dbReference type="ChEBI" id="CHEBI:57783"/>
    </ligand>
</feature>
<evidence type="ECO:0000313" key="21">
    <source>
        <dbReference type="Proteomes" id="UP000061630"/>
    </source>
</evidence>
<keyword evidence="3 13" id="KW-0521">NADP</keyword>
<feature type="binding site" evidence="16">
    <location>
        <position position="248"/>
    </location>
    <ligand>
        <name>NAD(+)</name>
        <dbReference type="ChEBI" id="CHEBI:57540"/>
    </ligand>
</feature>
<dbReference type="InterPro" id="IPR013328">
    <property type="entry name" value="6PGD_dom2"/>
</dbReference>
<evidence type="ECO:0000256" key="13">
    <source>
        <dbReference type="HAMAP-Rule" id="MF_00394"/>
    </source>
</evidence>